<dbReference type="InterPro" id="IPR015422">
    <property type="entry name" value="PyrdxlP-dep_Trfase_small"/>
</dbReference>
<dbReference type="PIRSF" id="PIRSF005572">
    <property type="entry name" value="NifS"/>
    <property type="match status" value="1"/>
</dbReference>
<dbReference type="InterPro" id="IPR016454">
    <property type="entry name" value="Cysteine_dSase"/>
</dbReference>
<dbReference type="Gene3D" id="3.40.640.10">
    <property type="entry name" value="Type I PLP-dependent aspartate aminotransferase-like (Major domain)"/>
    <property type="match status" value="1"/>
</dbReference>
<evidence type="ECO:0000256" key="4">
    <source>
        <dbReference type="ARBA" id="ARBA00022679"/>
    </source>
</evidence>
<dbReference type="PANTHER" id="PTHR43586">
    <property type="entry name" value="CYSTEINE DESULFURASE"/>
    <property type="match status" value="1"/>
</dbReference>
<keyword evidence="5" id="KW-0663">Pyridoxal phosphate</keyword>
<dbReference type="Pfam" id="PF00266">
    <property type="entry name" value="Aminotran_5"/>
    <property type="match status" value="1"/>
</dbReference>
<dbReference type="AlphaFoldDB" id="A0A6V8SKS7"/>
<dbReference type="InterPro" id="IPR010969">
    <property type="entry name" value="Cys_dSase-rel_unknwn_funct"/>
</dbReference>
<dbReference type="CDD" id="cd06453">
    <property type="entry name" value="SufS_like"/>
    <property type="match status" value="1"/>
</dbReference>
<proteinExistence type="inferred from homology"/>
<dbReference type="InterPro" id="IPR015421">
    <property type="entry name" value="PyrdxlP-dep_Trfase_major"/>
</dbReference>
<dbReference type="RefSeq" id="WP_183278537.1">
    <property type="nucleotide sequence ID" value="NZ_BLZR01000001.1"/>
</dbReference>
<evidence type="ECO:0000256" key="6">
    <source>
        <dbReference type="ARBA" id="ARBA00050776"/>
    </source>
</evidence>
<organism evidence="8 9">
    <name type="scientific">Clostridium fungisolvens</name>
    <dbReference type="NCBI Taxonomy" id="1604897"/>
    <lineage>
        <taxon>Bacteria</taxon>
        <taxon>Bacillati</taxon>
        <taxon>Bacillota</taxon>
        <taxon>Clostridia</taxon>
        <taxon>Eubacteriales</taxon>
        <taxon>Clostridiaceae</taxon>
        <taxon>Clostridium</taxon>
    </lineage>
</organism>
<evidence type="ECO:0000256" key="2">
    <source>
        <dbReference type="ARBA" id="ARBA00010447"/>
    </source>
</evidence>
<comment type="cofactor">
    <cofactor evidence="1">
        <name>pyridoxal 5'-phosphate</name>
        <dbReference type="ChEBI" id="CHEBI:597326"/>
    </cofactor>
</comment>
<accession>A0A6V8SKS7</accession>
<evidence type="ECO:0000256" key="3">
    <source>
        <dbReference type="ARBA" id="ARBA00012239"/>
    </source>
</evidence>
<dbReference type="EC" id="2.8.1.7" evidence="3"/>
<dbReference type="Proteomes" id="UP000580568">
    <property type="component" value="Unassembled WGS sequence"/>
</dbReference>
<protein>
    <recommendedName>
        <fullName evidence="3">cysteine desulfurase</fullName>
        <ecNumber evidence="3">2.8.1.7</ecNumber>
    </recommendedName>
</protein>
<dbReference type="PANTHER" id="PTHR43586:SF4">
    <property type="entry name" value="ISOPENICILLIN N EPIMERASE"/>
    <property type="match status" value="1"/>
</dbReference>
<dbReference type="InterPro" id="IPR000192">
    <property type="entry name" value="Aminotrans_V_dom"/>
</dbReference>
<name>A0A6V8SKS7_9CLOT</name>
<dbReference type="NCBIfam" id="TIGR01977">
    <property type="entry name" value="am_tr_V_EF2568"/>
    <property type="match status" value="1"/>
</dbReference>
<reference evidence="8 9" key="1">
    <citation type="submission" date="2020-07" db="EMBL/GenBank/DDBJ databases">
        <title>A new beta-1,3-glucan-decomposing anaerobic bacterium isolated from anoxic soil subjected to biological soil disinfestation.</title>
        <authorList>
            <person name="Ueki A."/>
            <person name="Tonouchi A."/>
        </authorList>
    </citation>
    <scope>NUCLEOTIDE SEQUENCE [LARGE SCALE GENOMIC DNA]</scope>
    <source>
        <strain evidence="8 9">TW1</strain>
    </source>
</reference>
<evidence type="ECO:0000259" key="7">
    <source>
        <dbReference type="Pfam" id="PF00266"/>
    </source>
</evidence>
<dbReference type="InterPro" id="IPR015424">
    <property type="entry name" value="PyrdxlP-dep_Trfase"/>
</dbReference>
<feature type="domain" description="Aminotransferase class V" evidence="7">
    <location>
        <begin position="2"/>
        <end position="368"/>
    </location>
</feature>
<evidence type="ECO:0000313" key="9">
    <source>
        <dbReference type="Proteomes" id="UP000580568"/>
    </source>
</evidence>
<sequence>MVYIDNAATSFPKPEAVYDSVLNCMKRYCANPGRGSHKLSLECEMKIIDTRQRISELFNIDDIMNIIFTSNTTEGLNIAIKGVLKSGDHVITTSIEHNSVYRPLRKLKEIGVEVSIVSVDKKGYINLEELQKNIKTNSKALIINHGSNVLGTVQNIEEIGKIAKGNNLLFIVDAAQTAGVFNIDVKKMNIDIMAFPGHKCLYGPQGIGGLYIGDSVKIDTFKEGGTGSNSNIMEQPSFMPDKFESGTLNTPGIVGLGAGIDFISKVGLNEIRKHDQDLALYLTSELQKLPYILMYGEDECEKKCPVVSFNVDGYDSSEVGAFLNNKDIYLRTGYHCAPIIHNIIGTKNLGTVRASFGYFNTMEDVEKLLSAVKDLYGLKNI</sequence>
<dbReference type="Gene3D" id="3.90.1150.10">
    <property type="entry name" value="Aspartate Aminotransferase, domain 1"/>
    <property type="match status" value="1"/>
</dbReference>
<dbReference type="GO" id="GO:0030170">
    <property type="term" value="F:pyridoxal phosphate binding"/>
    <property type="evidence" value="ECO:0007669"/>
    <property type="project" value="InterPro"/>
</dbReference>
<dbReference type="InterPro" id="IPR010970">
    <property type="entry name" value="Cys_dSase_SufS"/>
</dbReference>
<gene>
    <name evidence="8" type="ORF">bsdtw1_03266</name>
</gene>
<comment type="catalytic activity">
    <reaction evidence="6">
        <text>(sulfur carrier)-H + L-cysteine = (sulfur carrier)-SH + L-alanine</text>
        <dbReference type="Rhea" id="RHEA:43892"/>
        <dbReference type="Rhea" id="RHEA-COMP:14737"/>
        <dbReference type="Rhea" id="RHEA-COMP:14739"/>
        <dbReference type="ChEBI" id="CHEBI:29917"/>
        <dbReference type="ChEBI" id="CHEBI:35235"/>
        <dbReference type="ChEBI" id="CHEBI:57972"/>
        <dbReference type="ChEBI" id="CHEBI:64428"/>
        <dbReference type="EC" id="2.8.1.7"/>
    </reaction>
</comment>
<evidence type="ECO:0000313" key="8">
    <source>
        <dbReference type="EMBL" id="GFP77152.1"/>
    </source>
</evidence>
<dbReference type="GO" id="GO:0031071">
    <property type="term" value="F:cysteine desulfurase activity"/>
    <property type="evidence" value="ECO:0007669"/>
    <property type="project" value="UniProtKB-EC"/>
</dbReference>
<comment type="similarity">
    <text evidence="2">Belongs to the class-V pyridoxal-phosphate-dependent aminotransferase family. Csd subfamily.</text>
</comment>
<dbReference type="SUPFAM" id="SSF53383">
    <property type="entry name" value="PLP-dependent transferases"/>
    <property type="match status" value="1"/>
</dbReference>
<dbReference type="EMBL" id="BLZR01000001">
    <property type="protein sequence ID" value="GFP77152.1"/>
    <property type="molecule type" value="Genomic_DNA"/>
</dbReference>
<dbReference type="GO" id="GO:0006534">
    <property type="term" value="P:cysteine metabolic process"/>
    <property type="evidence" value="ECO:0007669"/>
    <property type="project" value="InterPro"/>
</dbReference>
<evidence type="ECO:0000256" key="5">
    <source>
        <dbReference type="ARBA" id="ARBA00022898"/>
    </source>
</evidence>
<keyword evidence="9" id="KW-1185">Reference proteome</keyword>
<evidence type="ECO:0000256" key="1">
    <source>
        <dbReference type="ARBA" id="ARBA00001933"/>
    </source>
</evidence>
<keyword evidence="4" id="KW-0808">Transferase</keyword>
<comment type="caution">
    <text evidence="8">The sequence shown here is derived from an EMBL/GenBank/DDBJ whole genome shotgun (WGS) entry which is preliminary data.</text>
</comment>